<proteinExistence type="predicted"/>
<dbReference type="PANTHER" id="PTHR31973">
    <property type="entry name" value="POLYPROTEIN, PUTATIVE-RELATED"/>
    <property type="match status" value="1"/>
</dbReference>
<name>A0A7J9KL67_GOSSC</name>
<dbReference type="OrthoDB" id="985237at2759"/>
<comment type="caution">
    <text evidence="1">The sequence shown here is derived from an EMBL/GenBank/DDBJ whole genome shotgun (WGS) entry which is preliminary data.</text>
</comment>
<accession>A0A7J9KL67</accession>
<evidence type="ECO:0000313" key="1">
    <source>
        <dbReference type="EMBL" id="MBA0847170.1"/>
    </source>
</evidence>
<sequence length="155" mass="18653">MSYQIGLPRRKQRHVNLLFWKTVKSTTKREWEQNKKYLYKIDEGVSKELFSKNSKAWTKAFQRLHLVSDIVDNNLREAFNSSIMKSIFKSIITMLEEIKVKMMTKIVDKRKQCSLWKYNYCSLIKKKFDDNKKKCVDWKMIWNGENGCEVKKGRK</sequence>
<dbReference type="AlphaFoldDB" id="A0A7J9KL67"/>
<organism evidence="1 2">
    <name type="scientific">Gossypium schwendimanii</name>
    <name type="common">Cotton</name>
    <dbReference type="NCBI Taxonomy" id="34291"/>
    <lineage>
        <taxon>Eukaryota</taxon>
        <taxon>Viridiplantae</taxon>
        <taxon>Streptophyta</taxon>
        <taxon>Embryophyta</taxon>
        <taxon>Tracheophyta</taxon>
        <taxon>Spermatophyta</taxon>
        <taxon>Magnoliopsida</taxon>
        <taxon>eudicotyledons</taxon>
        <taxon>Gunneridae</taxon>
        <taxon>Pentapetalae</taxon>
        <taxon>rosids</taxon>
        <taxon>malvids</taxon>
        <taxon>Malvales</taxon>
        <taxon>Malvaceae</taxon>
        <taxon>Malvoideae</taxon>
        <taxon>Gossypium</taxon>
    </lineage>
</organism>
<keyword evidence="2" id="KW-1185">Reference proteome</keyword>
<dbReference type="Proteomes" id="UP000593576">
    <property type="component" value="Unassembled WGS sequence"/>
</dbReference>
<dbReference type="PANTHER" id="PTHR31973:SF187">
    <property type="entry name" value="MUTATOR TRANSPOSASE MUDRA PROTEIN"/>
    <property type="match status" value="1"/>
</dbReference>
<reference evidence="1 2" key="1">
    <citation type="journal article" date="2019" name="Genome Biol. Evol.">
        <title>Insights into the evolution of the New World diploid cottons (Gossypium, subgenus Houzingenia) based on genome sequencing.</title>
        <authorList>
            <person name="Grover C.E."/>
            <person name="Arick M.A. 2nd"/>
            <person name="Thrash A."/>
            <person name="Conover J.L."/>
            <person name="Sanders W.S."/>
            <person name="Peterson D.G."/>
            <person name="Frelichowski J.E."/>
            <person name="Scheffler J.A."/>
            <person name="Scheffler B.E."/>
            <person name="Wendel J.F."/>
        </authorList>
    </citation>
    <scope>NUCLEOTIDE SEQUENCE [LARGE SCALE GENOMIC DNA]</scope>
    <source>
        <strain evidence="1">1</strain>
        <tissue evidence="1">Leaf</tissue>
    </source>
</reference>
<dbReference type="EMBL" id="JABFAF010000001">
    <property type="protein sequence ID" value="MBA0847170.1"/>
    <property type="molecule type" value="Genomic_DNA"/>
</dbReference>
<evidence type="ECO:0000313" key="2">
    <source>
        <dbReference type="Proteomes" id="UP000593576"/>
    </source>
</evidence>
<gene>
    <name evidence="1" type="ORF">Goshw_013862</name>
</gene>
<protein>
    <submittedName>
        <fullName evidence="1">Uncharacterized protein</fullName>
    </submittedName>
</protein>